<sequence length="276" mass="32775">MNKIDAISEKDISILSTRKGVEALLRQKGLDPQKSVKNVKYEKRLEKLQEEMLILQQWVARNDKKVIILFEGRDAAGKGGAIRRIIQHLPPRAIRVVALPKPNQTELGQWYFQRYINRLPNNGEIVFFDRSWYNRAVVEPVNGFCTQKEYDIFMGQVNEFEKMLQDSGIILLKLYFSITKTEQERRFKDILNSPHKKWKYSEVDRRALSLWDEYTRYKEAMFEKTQVAAPWKVIKANRKTNARIRAFEYILKEIPYEVKDTERIKPKPFKTLMQEE</sequence>
<dbReference type="InterPro" id="IPR022486">
    <property type="entry name" value="PPK2_PA0141"/>
</dbReference>
<evidence type="ECO:0000313" key="7">
    <source>
        <dbReference type="Proteomes" id="UP001198901"/>
    </source>
</evidence>
<name>A0ABS7XS60_9FLAO</name>
<dbReference type="Pfam" id="PF03976">
    <property type="entry name" value="PPK2"/>
    <property type="match status" value="1"/>
</dbReference>
<organism evidence="6 7">
    <name type="scientific">Winogradskyella alexanderae</name>
    <dbReference type="NCBI Taxonomy" id="2877123"/>
    <lineage>
        <taxon>Bacteria</taxon>
        <taxon>Pseudomonadati</taxon>
        <taxon>Bacteroidota</taxon>
        <taxon>Flavobacteriia</taxon>
        <taxon>Flavobacteriales</taxon>
        <taxon>Flavobacteriaceae</taxon>
        <taxon>Winogradskyella</taxon>
    </lineage>
</organism>
<proteinExistence type="inferred from homology"/>
<evidence type="ECO:0000256" key="4">
    <source>
        <dbReference type="RuleBase" id="RU369062"/>
    </source>
</evidence>
<dbReference type="PIRSF" id="PIRSF028756">
    <property type="entry name" value="PPK2_prd"/>
    <property type="match status" value="1"/>
</dbReference>
<dbReference type="InterPro" id="IPR027417">
    <property type="entry name" value="P-loop_NTPase"/>
</dbReference>
<comment type="caution">
    <text evidence="6">The sequence shown here is derived from an EMBL/GenBank/DDBJ whole genome shotgun (WGS) entry which is preliminary data.</text>
</comment>
<evidence type="ECO:0000256" key="3">
    <source>
        <dbReference type="ARBA" id="ARBA00022777"/>
    </source>
</evidence>
<comment type="subunit">
    <text evidence="4">Homotetramer.</text>
</comment>
<accession>A0ABS7XS60</accession>
<dbReference type="EC" id="2.7.4.-" evidence="4"/>
<keyword evidence="7" id="KW-1185">Reference proteome</keyword>
<evidence type="ECO:0000259" key="5">
    <source>
        <dbReference type="Pfam" id="PF03976"/>
    </source>
</evidence>
<dbReference type="NCBIfam" id="TIGR03707">
    <property type="entry name" value="PPK2_P_aer"/>
    <property type="match status" value="1"/>
</dbReference>
<comment type="similarity">
    <text evidence="1 4">Belongs to the polyphosphate kinase 2 (PPK2) family. Class I subfamily.</text>
</comment>
<dbReference type="Proteomes" id="UP001198901">
    <property type="component" value="Unassembled WGS sequence"/>
</dbReference>
<dbReference type="Gene3D" id="3.40.50.300">
    <property type="entry name" value="P-loop containing nucleotide triphosphate hydrolases"/>
    <property type="match status" value="1"/>
</dbReference>
<evidence type="ECO:0000256" key="1">
    <source>
        <dbReference type="ARBA" id="ARBA00009924"/>
    </source>
</evidence>
<dbReference type="GO" id="GO:0008976">
    <property type="term" value="F:polyphosphate kinase activity"/>
    <property type="evidence" value="ECO:0007669"/>
    <property type="project" value="UniProtKB-EC"/>
</dbReference>
<protein>
    <recommendedName>
        <fullName evidence="4">ADP/GDP-polyphosphate phosphotransferase</fullName>
        <ecNumber evidence="4">2.7.4.-</ecNumber>
    </recommendedName>
    <alternativeName>
        <fullName evidence="4">Polyphosphate kinase PPK2</fullName>
    </alternativeName>
</protein>
<dbReference type="PANTHER" id="PTHR34383:SF1">
    <property type="entry name" value="ADP-POLYPHOSPHATE PHOSPHOTRANSFERASE"/>
    <property type="match status" value="1"/>
</dbReference>
<evidence type="ECO:0000256" key="2">
    <source>
        <dbReference type="ARBA" id="ARBA00022679"/>
    </source>
</evidence>
<gene>
    <name evidence="6" type="primary">ppk2</name>
    <name evidence="6" type="ORF">LBU54_04240</name>
</gene>
<feature type="domain" description="Polyphosphate kinase-2-related" evidence="5">
    <location>
        <begin position="37"/>
        <end position="260"/>
    </location>
</feature>
<evidence type="ECO:0000313" key="6">
    <source>
        <dbReference type="EMBL" id="MCA0131782.1"/>
    </source>
</evidence>
<dbReference type="InterPro" id="IPR016898">
    <property type="entry name" value="Polyphosphate_phosphotransfera"/>
</dbReference>
<reference evidence="7" key="1">
    <citation type="submission" date="2023-07" db="EMBL/GenBank/DDBJ databases">
        <authorList>
            <person name="Yue Y."/>
        </authorList>
    </citation>
    <scope>NUCLEOTIDE SEQUENCE [LARGE SCALE GENOMIC DNA]</scope>
    <source>
        <strain evidence="7">D23</strain>
    </source>
</reference>
<dbReference type="SUPFAM" id="SSF52540">
    <property type="entry name" value="P-loop containing nucleoside triphosphate hydrolases"/>
    <property type="match status" value="1"/>
</dbReference>
<comment type="function">
    <text evidence="4">Uses inorganic polyphosphate (polyP) as a donor to convert GDP to GTP or ADP to ATP.</text>
</comment>
<dbReference type="PANTHER" id="PTHR34383">
    <property type="entry name" value="POLYPHOSPHATE:AMP PHOSPHOTRANSFERASE-RELATED"/>
    <property type="match status" value="1"/>
</dbReference>
<dbReference type="EMBL" id="JAIUJR010000002">
    <property type="protein sequence ID" value="MCA0131782.1"/>
    <property type="molecule type" value="Genomic_DNA"/>
</dbReference>
<keyword evidence="3 4" id="KW-0418">Kinase</keyword>
<dbReference type="RefSeq" id="WP_224526334.1">
    <property type="nucleotide sequence ID" value="NZ_JAIUJR010000002.1"/>
</dbReference>
<keyword evidence="2 4" id="KW-0808">Transferase</keyword>
<dbReference type="InterPro" id="IPR022488">
    <property type="entry name" value="PPK2-related"/>
</dbReference>